<comment type="caution">
    <text evidence="1">The sequence shown here is derived from an EMBL/GenBank/DDBJ whole genome shotgun (WGS) entry which is preliminary data.</text>
</comment>
<gene>
    <name evidence="1" type="ORF">ACH49L_06345</name>
</gene>
<evidence type="ECO:0000313" key="1">
    <source>
        <dbReference type="EMBL" id="MFI2155302.1"/>
    </source>
</evidence>
<evidence type="ECO:0000313" key="2">
    <source>
        <dbReference type="Proteomes" id="UP001611397"/>
    </source>
</evidence>
<protein>
    <recommendedName>
        <fullName evidence="3">Hydrolase</fullName>
    </recommendedName>
</protein>
<keyword evidence="2" id="KW-1185">Reference proteome</keyword>
<reference evidence="1 2" key="1">
    <citation type="submission" date="2024-10" db="EMBL/GenBank/DDBJ databases">
        <title>The Natural Products Discovery Center: Release of the First 8490 Sequenced Strains for Exploring Actinobacteria Biosynthetic Diversity.</title>
        <authorList>
            <person name="Kalkreuter E."/>
            <person name="Kautsar S.A."/>
            <person name="Yang D."/>
            <person name="Bader C.D."/>
            <person name="Teijaro C.N."/>
            <person name="Fluegel L."/>
            <person name="Davis C.M."/>
            <person name="Simpson J.R."/>
            <person name="Lauterbach L."/>
            <person name="Steele A.D."/>
            <person name="Gui C."/>
            <person name="Meng S."/>
            <person name="Li G."/>
            <person name="Viehrig K."/>
            <person name="Ye F."/>
            <person name="Su P."/>
            <person name="Kiefer A.F."/>
            <person name="Nichols A."/>
            <person name="Cepeda A.J."/>
            <person name="Yan W."/>
            <person name="Fan B."/>
            <person name="Jiang Y."/>
            <person name="Adhikari A."/>
            <person name="Zheng C.-J."/>
            <person name="Schuster L."/>
            <person name="Cowan T.M."/>
            <person name="Smanski M.J."/>
            <person name="Chevrette M.G."/>
            <person name="De Carvalho L.P.S."/>
            <person name="Shen B."/>
        </authorList>
    </citation>
    <scope>NUCLEOTIDE SEQUENCE [LARGE SCALE GENOMIC DNA]</scope>
    <source>
        <strain evidence="1 2">NPDC020295</strain>
    </source>
</reference>
<evidence type="ECO:0008006" key="3">
    <source>
        <dbReference type="Google" id="ProtNLM"/>
    </source>
</evidence>
<dbReference type="RefSeq" id="WP_279616937.1">
    <property type="nucleotide sequence ID" value="NZ_JBEXLW010000001.1"/>
</dbReference>
<accession>A0ABW7V1R0</accession>
<organism evidence="1 2">
    <name type="scientific">Streptomyces olivaceoviridis</name>
    <name type="common">Streptomyces corchorusii</name>
    <dbReference type="NCBI Taxonomy" id="1921"/>
    <lineage>
        <taxon>Bacteria</taxon>
        <taxon>Bacillati</taxon>
        <taxon>Actinomycetota</taxon>
        <taxon>Actinomycetes</taxon>
        <taxon>Kitasatosporales</taxon>
        <taxon>Streptomycetaceae</taxon>
        <taxon>Streptomyces</taxon>
    </lineage>
</organism>
<dbReference type="EMBL" id="JBIRWM010000002">
    <property type="protein sequence ID" value="MFI2155302.1"/>
    <property type="molecule type" value="Genomic_DNA"/>
</dbReference>
<name>A0ABW7V1R0_STROI</name>
<sequence length="41" mass="4192">MATRAGARTTAVHAPHAVAVSDPRAVTDVILDAVLSVRTGH</sequence>
<dbReference type="Proteomes" id="UP001611397">
    <property type="component" value="Unassembled WGS sequence"/>
</dbReference>
<proteinExistence type="predicted"/>